<feature type="domain" description="Gfo/Idh/MocA-like oxidoreductase N-terminal" evidence="1">
    <location>
        <begin position="7"/>
        <end position="120"/>
    </location>
</feature>
<comment type="caution">
    <text evidence="3">The sequence shown here is derived from an EMBL/GenBank/DDBJ whole genome shotgun (WGS) entry which is preliminary data.</text>
</comment>
<dbReference type="InterPro" id="IPR055170">
    <property type="entry name" value="GFO_IDH_MocA-like_dom"/>
</dbReference>
<sequence>MSDTLAAGVLGVGNMGANHARVYDELAETTLIGVTDADSETAATVADRHDVPALPQSELLARADIVSVAVPTQYHVETAWACIDAGVDILVEKPFVHDIEAGRDLAARAAAAGVTLQIGHVERFNPAVRSLQSFVDEFDIVAMSARRLGPPPSGGGRDSVMLDLMVHDLDVLASIVDSEVRTVSAVGTLADQHVSAQLRFADGTVATVDASRATQQKVRELTLTASDCYVTLDYLAQSLEVYRHSLSEVVAGASGVRHRTASVVERPIVDNGEPLKHELRSFARSAREETEPEVTAADGLRAVELAQRIESALGRTEVAEP</sequence>
<organism evidence="3 4">
    <name type="scientific">Haloarchaeobius litoreus</name>
    <dbReference type="NCBI Taxonomy" id="755306"/>
    <lineage>
        <taxon>Archaea</taxon>
        <taxon>Methanobacteriati</taxon>
        <taxon>Methanobacteriota</taxon>
        <taxon>Stenosarchaea group</taxon>
        <taxon>Halobacteria</taxon>
        <taxon>Halobacteriales</taxon>
        <taxon>Halorubellaceae</taxon>
        <taxon>Haloarchaeobius</taxon>
    </lineage>
</organism>
<dbReference type="AlphaFoldDB" id="A0ABD6DN41"/>
<accession>A0ABD6DN41</accession>
<dbReference type="Pfam" id="PF01408">
    <property type="entry name" value="GFO_IDH_MocA"/>
    <property type="match status" value="1"/>
</dbReference>
<dbReference type="Gene3D" id="3.40.50.720">
    <property type="entry name" value="NAD(P)-binding Rossmann-like Domain"/>
    <property type="match status" value="1"/>
</dbReference>
<name>A0ABD6DN41_9EURY</name>
<dbReference type="EMBL" id="JBHUDO010000004">
    <property type="protein sequence ID" value="MFD1647766.1"/>
    <property type="molecule type" value="Genomic_DNA"/>
</dbReference>
<evidence type="ECO:0000259" key="2">
    <source>
        <dbReference type="Pfam" id="PF22725"/>
    </source>
</evidence>
<dbReference type="SUPFAM" id="SSF55347">
    <property type="entry name" value="Glyceraldehyde-3-phosphate dehydrogenase-like, C-terminal domain"/>
    <property type="match status" value="1"/>
</dbReference>
<feature type="domain" description="GFO/IDH/MocA-like oxidoreductase" evidence="2">
    <location>
        <begin position="147"/>
        <end position="220"/>
    </location>
</feature>
<keyword evidence="4" id="KW-1185">Reference proteome</keyword>
<reference evidence="3 4" key="1">
    <citation type="journal article" date="2019" name="Int. J. Syst. Evol. Microbiol.">
        <title>The Global Catalogue of Microorganisms (GCM) 10K type strain sequencing project: providing services to taxonomists for standard genome sequencing and annotation.</title>
        <authorList>
            <consortium name="The Broad Institute Genomics Platform"/>
            <consortium name="The Broad Institute Genome Sequencing Center for Infectious Disease"/>
            <person name="Wu L."/>
            <person name="Ma J."/>
        </authorList>
    </citation>
    <scope>NUCLEOTIDE SEQUENCE [LARGE SCALE GENOMIC DNA]</scope>
    <source>
        <strain evidence="3 4">CGMCC 1.10390</strain>
    </source>
</reference>
<dbReference type="Pfam" id="PF22725">
    <property type="entry name" value="GFO_IDH_MocA_C3"/>
    <property type="match status" value="1"/>
</dbReference>
<dbReference type="SUPFAM" id="SSF51735">
    <property type="entry name" value="NAD(P)-binding Rossmann-fold domains"/>
    <property type="match status" value="1"/>
</dbReference>
<dbReference type="PANTHER" id="PTHR43377">
    <property type="entry name" value="BILIVERDIN REDUCTASE A"/>
    <property type="match status" value="1"/>
</dbReference>
<dbReference type="InterPro" id="IPR036291">
    <property type="entry name" value="NAD(P)-bd_dom_sf"/>
</dbReference>
<evidence type="ECO:0000313" key="4">
    <source>
        <dbReference type="Proteomes" id="UP001597034"/>
    </source>
</evidence>
<dbReference type="Proteomes" id="UP001597034">
    <property type="component" value="Unassembled WGS sequence"/>
</dbReference>
<gene>
    <name evidence="3" type="ORF">ACFSBL_18900</name>
</gene>
<dbReference type="RefSeq" id="WP_256401755.1">
    <property type="nucleotide sequence ID" value="NZ_JANHJR010000004.1"/>
</dbReference>
<evidence type="ECO:0000313" key="3">
    <source>
        <dbReference type="EMBL" id="MFD1647766.1"/>
    </source>
</evidence>
<dbReference type="InterPro" id="IPR051450">
    <property type="entry name" value="Gfo/Idh/MocA_Oxidoreductases"/>
</dbReference>
<dbReference type="Gene3D" id="3.30.360.10">
    <property type="entry name" value="Dihydrodipicolinate Reductase, domain 2"/>
    <property type="match status" value="1"/>
</dbReference>
<proteinExistence type="predicted"/>
<protein>
    <submittedName>
        <fullName evidence="3">Gfo/Idh/MocA family protein</fullName>
    </submittedName>
</protein>
<dbReference type="InterPro" id="IPR000683">
    <property type="entry name" value="Gfo/Idh/MocA-like_OxRdtase_N"/>
</dbReference>
<dbReference type="PANTHER" id="PTHR43377:SF1">
    <property type="entry name" value="BILIVERDIN REDUCTASE A"/>
    <property type="match status" value="1"/>
</dbReference>
<evidence type="ECO:0000259" key="1">
    <source>
        <dbReference type="Pfam" id="PF01408"/>
    </source>
</evidence>